<name>A0A0P9K388_PSESX</name>
<dbReference type="EMBL" id="LJPM01000158">
    <property type="protein sequence ID" value="KPW23191.1"/>
    <property type="molecule type" value="Genomic_DNA"/>
</dbReference>
<accession>A0A0P9K388</accession>
<dbReference type="RefSeq" id="WP_004406544.1">
    <property type="nucleotide sequence ID" value="NZ_LGAR01000109.1"/>
</dbReference>
<sequence length="286" mass="33222">MKDLSYLRTGPGCSWFELAIGSAKKNTAILGFIKYAVRERYEEFDGFIEDYQTEPRKSGISLSGHVLIDFYERPPAALKTLLEARRHDHTLDECPYCGFPRAPETLDHFLPKERWPEYSIFSDNLVPQCRDCAPIKGVKYFCENENQSFFLHPIYSPALSTLRFKIEVTIVKGKLVFSPAFSIPESITDVDEKRISSHLKNLHIKQRIVDYCDEQYRHWIRIAQSKPCDIKSIFESRLSERECDPYPNNWATAFYQGVLKNQDAVRELQRHVVSKPLRSNGAHRLI</sequence>
<evidence type="ECO:0008006" key="3">
    <source>
        <dbReference type="Google" id="ProtNLM"/>
    </source>
</evidence>
<dbReference type="Gene3D" id="1.10.30.50">
    <property type="match status" value="1"/>
</dbReference>
<protein>
    <recommendedName>
        <fullName evidence="3">HNH endonuclease</fullName>
    </recommendedName>
</protein>
<dbReference type="AlphaFoldDB" id="A0A0P9K388"/>
<proteinExistence type="predicted"/>
<evidence type="ECO:0000313" key="2">
    <source>
        <dbReference type="Proteomes" id="UP000050297"/>
    </source>
</evidence>
<dbReference type="Proteomes" id="UP000050297">
    <property type="component" value="Unassembled WGS sequence"/>
</dbReference>
<evidence type="ECO:0000313" key="1">
    <source>
        <dbReference type="EMBL" id="KPW23191.1"/>
    </source>
</evidence>
<reference evidence="1 2" key="1">
    <citation type="submission" date="2015-09" db="EMBL/GenBank/DDBJ databases">
        <title>Genome announcement of multiple Pseudomonas syringae strains.</title>
        <authorList>
            <person name="Thakur S."/>
            <person name="Wang P.W."/>
            <person name="Gong Y."/>
            <person name="Weir B.S."/>
            <person name="Guttman D.S."/>
        </authorList>
    </citation>
    <scope>NUCLEOTIDE SEQUENCE [LARGE SCALE GENOMIC DNA]</scope>
    <source>
        <strain evidence="1 2">ICMP2802</strain>
    </source>
</reference>
<comment type="caution">
    <text evidence="1">The sequence shown here is derived from an EMBL/GenBank/DDBJ whole genome shotgun (WGS) entry which is preliminary data.</text>
</comment>
<organism evidence="1 2">
    <name type="scientific">Pseudomonas syringae pv. aceris</name>
    <dbReference type="NCBI Taxonomy" id="199198"/>
    <lineage>
        <taxon>Bacteria</taxon>
        <taxon>Pseudomonadati</taxon>
        <taxon>Pseudomonadota</taxon>
        <taxon>Gammaproteobacteria</taxon>
        <taxon>Pseudomonadales</taxon>
        <taxon>Pseudomonadaceae</taxon>
        <taxon>Pseudomonas</taxon>
        <taxon>Pseudomonas syringae</taxon>
    </lineage>
</organism>
<dbReference type="InterPro" id="IPR003615">
    <property type="entry name" value="HNH_nuc"/>
</dbReference>
<dbReference type="CDD" id="cd00085">
    <property type="entry name" value="HNHc"/>
    <property type="match status" value="1"/>
</dbReference>
<gene>
    <name evidence="1" type="ORF">ALO91_102854</name>
</gene>
<dbReference type="PATRIC" id="fig|199198.5.peg.2352"/>